<feature type="transmembrane region" description="Helical" evidence="7">
    <location>
        <begin position="33"/>
        <end position="55"/>
    </location>
</feature>
<dbReference type="Gene3D" id="1.20.1730.10">
    <property type="entry name" value="Sodium/glucose cotransporter"/>
    <property type="match status" value="1"/>
</dbReference>
<dbReference type="InterPro" id="IPR038377">
    <property type="entry name" value="Na/Glc_symporter_sf"/>
</dbReference>
<dbReference type="Proteomes" id="UP000485058">
    <property type="component" value="Unassembled WGS sequence"/>
</dbReference>
<evidence type="ECO:0000256" key="2">
    <source>
        <dbReference type="ARBA" id="ARBA00006434"/>
    </source>
</evidence>
<proteinExistence type="inferred from homology"/>
<evidence type="ECO:0000256" key="6">
    <source>
        <dbReference type="ARBA" id="ARBA00023136"/>
    </source>
</evidence>
<organism evidence="8 9">
    <name type="scientific">Haematococcus lacustris</name>
    <name type="common">Green alga</name>
    <name type="synonym">Haematococcus pluvialis</name>
    <dbReference type="NCBI Taxonomy" id="44745"/>
    <lineage>
        <taxon>Eukaryota</taxon>
        <taxon>Viridiplantae</taxon>
        <taxon>Chlorophyta</taxon>
        <taxon>core chlorophytes</taxon>
        <taxon>Chlorophyceae</taxon>
        <taxon>CS clade</taxon>
        <taxon>Chlamydomonadales</taxon>
        <taxon>Haematococcaceae</taxon>
        <taxon>Haematococcus</taxon>
    </lineage>
</organism>
<keyword evidence="9" id="KW-1185">Reference proteome</keyword>
<evidence type="ECO:0000313" key="8">
    <source>
        <dbReference type="EMBL" id="GFH28554.1"/>
    </source>
</evidence>
<evidence type="ECO:0000256" key="3">
    <source>
        <dbReference type="ARBA" id="ARBA00022448"/>
    </source>
</evidence>
<dbReference type="InterPro" id="IPR001734">
    <property type="entry name" value="Na/solute_symporter"/>
</dbReference>
<feature type="transmembrane region" description="Helical" evidence="7">
    <location>
        <begin position="327"/>
        <end position="346"/>
    </location>
</feature>
<dbReference type="EMBL" id="BLLF01003930">
    <property type="protein sequence ID" value="GFH28554.1"/>
    <property type="molecule type" value="Genomic_DNA"/>
</dbReference>
<feature type="transmembrane region" description="Helical" evidence="7">
    <location>
        <begin position="101"/>
        <end position="128"/>
    </location>
</feature>
<keyword evidence="3" id="KW-0813">Transport</keyword>
<keyword evidence="6 7" id="KW-0472">Membrane</keyword>
<name>A0A6A0A8M8_HAELA</name>
<dbReference type="AlphaFoldDB" id="A0A6A0A8M8"/>
<protein>
    <submittedName>
        <fullName evidence="8">Uncharacterized protein</fullName>
    </submittedName>
</protein>
<feature type="transmembrane region" description="Helical" evidence="7">
    <location>
        <begin position="191"/>
        <end position="216"/>
    </location>
</feature>
<dbReference type="PANTHER" id="PTHR46154">
    <property type="match status" value="1"/>
</dbReference>
<gene>
    <name evidence="8" type="ORF">HaLaN_27064</name>
</gene>
<comment type="subcellular location">
    <subcellularLocation>
        <location evidence="1">Membrane</location>
        <topology evidence="1">Multi-pass membrane protein</topology>
    </subcellularLocation>
</comment>
<dbReference type="PROSITE" id="PS50283">
    <property type="entry name" value="NA_SOLUT_SYMP_3"/>
    <property type="match status" value="1"/>
</dbReference>
<sequence length="353" mass="37832">MATGCDFKNAFGFTQYDGRCSFFGADPPLPQGLGWFIVVGLGGFFSILTSGLVWIDQKFSGATVQVLLFSVLAVEVKRKAPTVHTVLEIIKARWGMTAHKVFMFFCLATNVIVTAMLILGGAAVINALSVGVSFYTAHGGLRACFLAAWLHVAIIYIALCIFMFLIYGTSPDLGSAGVVYDNLKDNMGGSYLTMFSQSGLIFGIINIIGNFGTVFVDQSYWQSAIAARPSATYKGYILGGLCWFAIPFTMATSIGLAGRALDLPLTIAESNAGLTPAAVAVHLLGQGGAFLLAPEQIAVASLFSYDVYREYFNPQATGRQLVLTSRIMIVVYAVLSGVFAIILLKLKLSLGWP</sequence>
<dbReference type="GO" id="GO:0005886">
    <property type="term" value="C:plasma membrane"/>
    <property type="evidence" value="ECO:0007669"/>
    <property type="project" value="TreeGrafter"/>
</dbReference>
<accession>A0A6A0A8M8</accession>
<evidence type="ECO:0000256" key="1">
    <source>
        <dbReference type="ARBA" id="ARBA00004141"/>
    </source>
</evidence>
<evidence type="ECO:0000256" key="5">
    <source>
        <dbReference type="ARBA" id="ARBA00022989"/>
    </source>
</evidence>
<evidence type="ECO:0000313" key="9">
    <source>
        <dbReference type="Proteomes" id="UP000485058"/>
    </source>
</evidence>
<comment type="similarity">
    <text evidence="2">Belongs to the sodium:solute symporter (SSF) (TC 2.A.21) family.</text>
</comment>
<feature type="non-terminal residue" evidence="8">
    <location>
        <position position="1"/>
    </location>
</feature>
<evidence type="ECO:0000256" key="4">
    <source>
        <dbReference type="ARBA" id="ARBA00022692"/>
    </source>
</evidence>
<reference evidence="8 9" key="1">
    <citation type="submission" date="2020-02" db="EMBL/GenBank/DDBJ databases">
        <title>Draft genome sequence of Haematococcus lacustris strain NIES-144.</title>
        <authorList>
            <person name="Morimoto D."/>
            <person name="Nakagawa S."/>
            <person name="Yoshida T."/>
            <person name="Sawayama S."/>
        </authorList>
    </citation>
    <scope>NUCLEOTIDE SEQUENCE [LARGE SCALE GENOMIC DNA]</scope>
    <source>
        <strain evidence="8 9">NIES-144</strain>
    </source>
</reference>
<dbReference type="PANTHER" id="PTHR46154:SF4">
    <property type="entry name" value="UREA ACTIVE TRANSPORTER"/>
    <property type="match status" value="1"/>
</dbReference>
<dbReference type="GO" id="GO:0015204">
    <property type="term" value="F:urea transmembrane transporter activity"/>
    <property type="evidence" value="ECO:0007669"/>
    <property type="project" value="InterPro"/>
</dbReference>
<dbReference type="InterPro" id="IPR031155">
    <property type="entry name" value="DUR"/>
</dbReference>
<feature type="transmembrane region" description="Helical" evidence="7">
    <location>
        <begin position="148"/>
        <end position="170"/>
    </location>
</feature>
<keyword evidence="4 7" id="KW-0812">Transmembrane</keyword>
<comment type="caution">
    <text evidence="8">The sequence shown here is derived from an EMBL/GenBank/DDBJ whole genome shotgun (WGS) entry which is preliminary data.</text>
</comment>
<evidence type="ECO:0000256" key="7">
    <source>
        <dbReference type="SAM" id="Phobius"/>
    </source>
</evidence>
<feature type="transmembrane region" description="Helical" evidence="7">
    <location>
        <begin position="236"/>
        <end position="257"/>
    </location>
</feature>
<keyword evidence="5 7" id="KW-1133">Transmembrane helix</keyword>